<evidence type="ECO:0000313" key="6">
    <source>
        <dbReference type="Proteomes" id="UP000515151"/>
    </source>
</evidence>
<protein>
    <submittedName>
        <fullName evidence="7">Pentatricopeptide repeat-containing protein At5g37570</fullName>
    </submittedName>
</protein>
<feature type="repeat" description="PPR" evidence="3">
    <location>
        <begin position="175"/>
        <end position="205"/>
    </location>
</feature>
<keyword evidence="6" id="KW-1185">Reference proteome</keyword>
<dbReference type="AlphaFoldDB" id="A0A218XCZ4"/>
<dbReference type="PANTHER" id="PTHR47926:SF467">
    <property type="entry name" value="REPEAT-CONTAINING PROTEIN, PUTATIVE-RELATED"/>
    <property type="match status" value="1"/>
</dbReference>
<feature type="repeat" description="PPR" evidence="3">
    <location>
        <begin position="370"/>
        <end position="404"/>
    </location>
</feature>
<dbReference type="GeneID" id="116208121"/>
<evidence type="ECO:0000256" key="1">
    <source>
        <dbReference type="ARBA" id="ARBA00022737"/>
    </source>
</evidence>
<dbReference type="GO" id="GO:0009451">
    <property type="term" value="P:RNA modification"/>
    <property type="evidence" value="ECO:0007669"/>
    <property type="project" value="InterPro"/>
</dbReference>
<dbReference type="Proteomes" id="UP000197138">
    <property type="component" value="Unassembled WGS sequence"/>
</dbReference>
<dbReference type="InterPro" id="IPR046960">
    <property type="entry name" value="PPR_At4g14850-like_plant"/>
</dbReference>
<dbReference type="InterPro" id="IPR011990">
    <property type="entry name" value="TPR-like_helical_dom_sf"/>
</dbReference>
<dbReference type="InterPro" id="IPR046848">
    <property type="entry name" value="E_motif"/>
</dbReference>
<proteinExistence type="inferred from homology"/>
<dbReference type="Pfam" id="PF20431">
    <property type="entry name" value="E_motif"/>
    <property type="match status" value="1"/>
</dbReference>
<reference evidence="4" key="2">
    <citation type="submission" date="2017-06" db="EMBL/GenBank/DDBJ databases">
        <title>The pomegranate genome and the genomics of punicalagin biosynthesis.</title>
        <authorList>
            <person name="Xu C."/>
        </authorList>
    </citation>
    <scope>NUCLEOTIDE SEQUENCE [LARGE SCALE GENOMIC DNA]</scope>
    <source>
        <tissue evidence="4">Fresh leaf</tissue>
    </source>
</reference>
<dbReference type="Pfam" id="PF01535">
    <property type="entry name" value="PPR"/>
    <property type="match status" value="6"/>
</dbReference>
<feature type="repeat" description="PPR" evidence="3">
    <location>
        <begin position="206"/>
        <end position="240"/>
    </location>
</feature>
<name>A0A218XCZ4_PUNGR</name>
<dbReference type="OrthoDB" id="185373at2759"/>
<dbReference type="RefSeq" id="XP_031397232.1">
    <property type="nucleotide sequence ID" value="XM_031541372.1"/>
</dbReference>
<evidence type="ECO:0000256" key="2">
    <source>
        <dbReference type="ARBA" id="ARBA00061659"/>
    </source>
</evidence>
<evidence type="ECO:0000313" key="7">
    <source>
        <dbReference type="RefSeq" id="XP_031397232.1"/>
    </source>
</evidence>
<gene>
    <name evidence="7" type="primary">LOC116208121</name>
    <name evidence="4" type="ORF">CDL15_Pgr002134</name>
</gene>
<organism evidence="4 5">
    <name type="scientific">Punica granatum</name>
    <name type="common">Pomegranate</name>
    <dbReference type="NCBI Taxonomy" id="22663"/>
    <lineage>
        <taxon>Eukaryota</taxon>
        <taxon>Viridiplantae</taxon>
        <taxon>Streptophyta</taxon>
        <taxon>Embryophyta</taxon>
        <taxon>Tracheophyta</taxon>
        <taxon>Spermatophyta</taxon>
        <taxon>Magnoliopsida</taxon>
        <taxon>eudicotyledons</taxon>
        <taxon>Gunneridae</taxon>
        <taxon>Pentapetalae</taxon>
        <taxon>rosids</taxon>
        <taxon>malvids</taxon>
        <taxon>Myrtales</taxon>
        <taxon>Lythraceae</taxon>
        <taxon>Punica</taxon>
    </lineage>
</organism>
<dbReference type="FunFam" id="1.25.40.10:FF:000334">
    <property type="entry name" value="Pentatricopeptide repeat-containing protein"/>
    <property type="match status" value="1"/>
</dbReference>
<feature type="repeat" description="PPR" evidence="3">
    <location>
        <begin position="268"/>
        <end position="302"/>
    </location>
</feature>
<evidence type="ECO:0000313" key="5">
    <source>
        <dbReference type="Proteomes" id="UP000197138"/>
    </source>
</evidence>
<dbReference type="PROSITE" id="PS51375">
    <property type="entry name" value="PPR"/>
    <property type="match status" value="6"/>
</dbReference>
<keyword evidence="1" id="KW-0677">Repeat</keyword>
<dbReference type="GO" id="GO:0003723">
    <property type="term" value="F:RNA binding"/>
    <property type="evidence" value="ECO:0007669"/>
    <property type="project" value="InterPro"/>
</dbReference>
<dbReference type="NCBIfam" id="TIGR00756">
    <property type="entry name" value="PPR"/>
    <property type="match status" value="6"/>
</dbReference>
<reference evidence="7" key="4">
    <citation type="submission" date="2025-04" db="UniProtKB">
        <authorList>
            <consortium name="RefSeq"/>
        </authorList>
    </citation>
    <scope>IDENTIFICATION</scope>
    <source>
        <tissue evidence="7">Leaf</tissue>
    </source>
</reference>
<reference evidence="5" key="1">
    <citation type="journal article" date="2017" name="Plant J.">
        <title>The pomegranate (Punica granatum L.) genome and the genomics of punicalagin biosynthesis.</title>
        <authorList>
            <person name="Qin G."/>
            <person name="Xu C."/>
            <person name="Ming R."/>
            <person name="Tang H."/>
            <person name="Guyot R."/>
            <person name="Kramer E.M."/>
            <person name="Hu Y."/>
            <person name="Yi X."/>
            <person name="Qi Y."/>
            <person name="Xu X."/>
            <person name="Gao Z."/>
            <person name="Pan H."/>
            <person name="Jian J."/>
            <person name="Tian Y."/>
            <person name="Yue Z."/>
            <person name="Xu Y."/>
        </authorList>
    </citation>
    <scope>NUCLEOTIDE SEQUENCE [LARGE SCALE GENOMIC DNA]</scope>
    <source>
        <strain evidence="5">cv. Dabenzi</strain>
    </source>
</reference>
<dbReference type="Proteomes" id="UP000515151">
    <property type="component" value="Chromosome 5"/>
</dbReference>
<dbReference type="FunFam" id="1.25.40.10:FF:000934">
    <property type="entry name" value="Pentatricopeptide repeat-containing protein"/>
    <property type="match status" value="1"/>
</dbReference>
<reference evidence="6" key="3">
    <citation type="journal article" date="2020" name="Plant Biotechnol. J.">
        <title>The pomegranate (Punica granatum L.) draft genome dissects genetic divergence between soft- and hard-seeded cultivars.</title>
        <authorList>
            <person name="Luo X."/>
            <person name="Li H."/>
            <person name="Wu Z."/>
            <person name="Yao W."/>
            <person name="Zhao P."/>
            <person name="Cao D."/>
            <person name="Yu H."/>
            <person name="Li K."/>
            <person name="Poudel K."/>
            <person name="Zhao D."/>
            <person name="Zhang F."/>
            <person name="Xia X."/>
            <person name="Chen L."/>
            <person name="Wang Q."/>
            <person name="Jing D."/>
            <person name="Cao S."/>
        </authorList>
    </citation>
    <scope>NUCLEOTIDE SEQUENCE [LARGE SCALE GENOMIC DNA]</scope>
</reference>
<dbReference type="Pfam" id="PF13041">
    <property type="entry name" value="PPR_2"/>
    <property type="match status" value="3"/>
</dbReference>
<dbReference type="FunFam" id="1.25.40.10:FF:001156">
    <property type="entry name" value="Pentatricopeptide repeat-containing protein At5g61800"/>
    <property type="match status" value="1"/>
</dbReference>
<feature type="repeat" description="PPR" evidence="3">
    <location>
        <begin position="74"/>
        <end position="108"/>
    </location>
</feature>
<evidence type="ECO:0000256" key="3">
    <source>
        <dbReference type="PROSITE-ProRule" id="PRU00708"/>
    </source>
</evidence>
<comment type="similarity">
    <text evidence="2">Belongs to the PPR family. PCMP-E subfamily.</text>
</comment>
<dbReference type="EMBL" id="MTKT01002011">
    <property type="protein sequence ID" value="OWM82559.1"/>
    <property type="molecule type" value="Genomic_DNA"/>
</dbReference>
<dbReference type="Gene3D" id="1.25.40.10">
    <property type="entry name" value="Tetratricopeptide repeat domain"/>
    <property type="match status" value="4"/>
</dbReference>
<dbReference type="InterPro" id="IPR002885">
    <property type="entry name" value="PPR_rpt"/>
</dbReference>
<dbReference type="PANTHER" id="PTHR47926">
    <property type="entry name" value="PENTATRICOPEPTIDE REPEAT-CONTAINING PROTEIN"/>
    <property type="match status" value="1"/>
</dbReference>
<sequence>MPIPTIPPPFSAPSLPSVLSLLHACKSAAHLHQVHALIVRRGLEQDHYVASHFILLSSSPSYALSVFDRIHCPSTVLWNSLLKSYCLSSSCADTFSVFSRMRRAPAVPDRYTYPLVIKSCAAELRPQEGTAVHGMVVKCNLDTEVFVGTGLVDMYGKFREIEAARKVFDQMNERNVVSWTAMVVGYVNAGDMRKAKGLFDEMPFRNLTSWNAMLYGLVRVNDLKGARKLFDEMPDRNVVSFTTMMDGYAKAGDMASARALFDQSPERDIVASSSLITGYVQNGLPREAVKVFNQMQSQNIKPDEFVLVGLMSACSQIGCSELAKWIDSYVSQGPIDLRKPHIVAALVDMNAKCGNIDKAMELFEELPGRDLVSYCSVIQGLSMHGHGVQAVALFKRMLNEGLIPDEVAFTVILICCSRARLVDEGWDFFKSMQKYSIVPSPDHYACMVDLLGRSGRLRAAYELLDTMPMEPHASAWGALLGACRLYCETELGERVAHRLFELEPQNAGNYMLLSNIYAAADRWLDVSVLRDRMKEKGVRKLPGCSWVS</sequence>
<evidence type="ECO:0000313" key="4">
    <source>
        <dbReference type="EMBL" id="OWM82559.1"/>
    </source>
</evidence>
<accession>A0A218XCZ4</accession>
<feature type="repeat" description="PPR" evidence="3">
    <location>
        <begin position="405"/>
        <end position="439"/>
    </location>
</feature>